<feature type="non-terminal residue" evidence="1">
    <location>
        <position position="74"/>
    </location>
</feature>
<proteinExistence type="predicted"/>
<gene>
    <name evidence="1" type="ORF">L9F63_004938</name>
</gene>
<comment type="caution">
    <text evidence="1">The sequence shown here is derived from an EMBL/GenBank/DDBJ whole genome shotgun (WGS) entry which is preliminary data.</text>
</comment>
<sequence length="74" mass="7952">FMNDLIDSNIATLSNTNVNNVIGLPAGSLTQLSTKIWVFILGLNSGGFEPASSVPIHGKKISMAYLNQVNVYEI</sequence>
<dbReference type="AlphaFoldDB" id="A0AAD8E6R0"/>
<feature type="non-terminal residue" evidence="1">
    <location>
        <position position="1"/>
    </location>
</feature>
<organism evidence="1 2">
    <name type="scientific">Diploptera punctata</name>
    <name type="common">Pacific beetle cockroach</name>
    <dbReference type="NCBI Taxonomy" id="6984"/>
    <lineage>
        <taxon>Eukaryota</taxon>
        <taxon>Metazoa</taxon>
        <taxon>Ecdysozoa</taxon>
        <taxon>Arthropoda</taxon>
        <taxon>Hexapoda</taxon>
        <taxon>Insecta</taxon>
        <taxon>Pterygota</taxon>
        <taxon>Neoptera</taxon>
        <taxon>Polyneoptera</taxon>
        <taxon>Dictyoptera</taxon>
        <taxon>Blattodea</taxon>
        <taxon>Blaberoidea</taxon>
        <taxon>Blaberidae</taxon>
        <taxon>Diplopterinae</taxon>
        <taxon>Diploptera</taxon>
    </lineage>
</organism>
<reference evidence="1" key="1">
    <citation type="journal article" date="2023" name="IScience">
        <title>Live-bearing cockroach genome reveals convergent evolutionary mechanisms linked to viviparity in insects and beyond.</title>
        <authorList>
            <person name="Fouks B."/>
            <person name="Harrison M.C."/>
            <person name="Mikhailova A.A."/>
            <person name="Marchal E."/>
            <person name="English S."/>
            <person name="Carruthers M."/>
            <person name="Jennings E.C."/>
            <person name="Chiamaka E.L."/>
            <person name="Frigard R.A."/>
            <person name="Pippel M."/>
            <person name="Attardo G.M."/>
            <person name="Benoit J.B."/>
            <person name="Bornberg-Bauer E."/>
            <person name="Tobe S.S."/>
        </authorList>
    </citation>
    <scope>NUCLEOTIDE SEQUENCE</scope>
    <source>
        <strain evidence="1">Stay&amp;Tobe</strain>
    </source>
</reference>
<evidence type="ECO:0000313" key="2">
    <source>
        <dbReference type="Proteomes" id="UP001233999"/>
    </source>
</evidence>
<protein>
    <submittedName>
        <fullName evidence="1">Uncharacterized protein</fullName>
    </submittedName>
</protein>
<evidence type="ECO:0000313" key="1">
    <source>
        <dbReference type="EMBL" id="KAJ9578834.1"/>
    </source>
</evidence>
<accession>A0AAD8E6R0</accession>
<dbReference type="EMBL" id="JASPKZ010008858">
    <property type="protein sequence ID" value="KAJ9578834.1"/>
    <property type="molecule type" value="Genomic_DNA"/>
</dbReference>
<keyword evidence="2" id="KW-1185">Reference proteome</keyword>
<reference evidence="1" key="2">
    <citation type="submission" date="2023-05" db="EMBL/GenBank/DDBJ databases">
        <authorList>
            <person name="Fouks B."/>
        </authorList>
    </citation>
    <scope>NUCLEOTIDE SEQUENCE</scope>
    <source>
        <strain evidence="1">Stay&amp;Tobe</strain>
        <tissue evidence="1">Testes</tissue>
    </source>
</reference>
<dbReference type="Proteomes" id="UP001233999">
    <property type="component" value="Unassembled WGS sequence"/>
</dbReference>
<name>A0AAD8E6R0_DIPPU</name>